<dbReference type="GO" id="GO:0051082">
    <property type="term" value="F:unfolded protein binding"/>
    <property type="evidence" value="ECO:0007669"/>
    <property type="project" value="TreeGrafter"/>
</dbReference>
<keyword evidence="3 4" id="KW-0143">Chaperone</keyword>
<dbReference type="SUPFAM" id="SSF51064">
    <property type="entry name" value="Head domain of nucleotide exchange factor GrpE"/>
    <property type="match status" value="1"/>
</dbReference>
<comment type="subunit">
    <text evidence="4">Homodimer.</text>
</comment>
<dbReference type="InterPro" id="IPR009012">
    <property type="entry name" value="GrpE_head"/>
</dbReference>
<proteinExistence type="inferred from homology"/>
<dbReference type="SUPFAM" id="SSF58014">
    <property type="entry name" value="Coiled-coil domain of nucleotide exchange factor GrpE"/>
    <property type="match status" value="1"/>
</dbReference>
<dbReference type="PANTHER" id="PTHR21237:SF23">
    <property type="entry name" value="GRPE PROTEIN HOMOLOG, MITOCHONDRIAL"/>
    <property type="match status" value="1"/>
</dbReference>
<feature type="region of interest" description="Disordered" evidence="7">
    <location>
        <begin position="190"/>
        <end position="225"/>
    </location>
</feature>
<dbReference type="CDD" id="cd00446">
    <property type="entry name" value="GrpE"/>
    <property type="match status" value="1"/>
</dbReference>
<accession>A0A9E7ZZW0</accession>
<feature type="region of interest" description="Disordered" evidence="7">
    <location>
        <begin position="1"/>
        <end position="45"/>
    </location>
</feature>
<dbReference type="EMBL" id="CP102774">
    <property type="protein sequence ID" value="UZF89362.1"/>
    <property type="molecule type" value="Genomic_DNA"/>
</dbReference>
<evidence type="ECO:0000256" key="7">
    <source>
        <dbReference type="SAM" id="MobiDB-lite"/>
    </source>
</evidence>
<evidence type="ECO:0000256" key="3">
    <source>
        <dbReference type="ARBA" id="ARBA00023186"/>
    </source>
</evidence>
<gene>
    <name evidence="4 8" type="primary">grpE</name>
    <name evidence="8" type="ORF">NWE54_11505</name>
</gene>
<sequence length="225" mass="23574">MIGGNDGAKDRRSGAGEQNPAVPSGEGESAAAGEVPPSQAEAGALAELRSENAALKDRLLRALAETENVRRRAERDLVDARQYAVTRFARDLLPVADNMERAMASAHAGAQRGENLVKALVEGVALTGKELQRVLERHGVRKLVPVGERFDPHFHEALFEVPDPAAPDGTVSQVVEPGYAIGTRPLRPAKVGIARGGPSARASPAASATEAQARPSSRDPESGTG</sequence>
<feature type="compositionally biased region" description="Basic and acidic residues" evidence="7">
    <location>
        <begin position="216"/>
        <end position="225"/>
    </location>
</feature>
<dbReference type="GO" id="GO:0006457">
    <property type="term" value="P:protein folding"/>
    <property type="evidence" value="ECO:0007669"/>
    <property type="project" value="InterPro"/>
</dbReference>
<dbReference type="AlphaFoldDB" id="A0A9E7ZZW0"/>
<feature type="coiled-coil region" evidence="6">
    <location>
        <begin position="45"/>
        <end position="83"/>
    </location>
</feature>
<evidence type="ECO:0000256" key="1">
    <source>
        <dbReference type="ARBA" id="ARBA00009054"/>
    </source>
</evidence>
<comment type="similarity">
    <text evidence="1 4 5">Belongs to the GrpE family.</text>
</comment>
<organism evidence="8">
    <name type="scientific">Bosea sp. NBC_00436</name>
    <dbReference type="NCBI Taxonomy" id="2969620"/>
    <lineage>
        <taxon>Bacteria</taxon>
        <taxon>Pseudomonadati</taxon>
        <taxon>Pseudomonadota</taxon>
        <taxon>Alphaproteobacteria</taxon>
        <taxon>Hyphomicrobiales</taxon>
        <taxon>Boseaceae</taxon>
        <taxon>Bosea</taxon>
    </lineage>
</organism>
<protein>
    <recommendedName>
        <fullName evidence="4">Protein GrpE</fullName>
    </recommendedName>
    <alternativeName>
        <fullName evidence="4">HSP-70 cofactor</fullName>
    </alternativeName>
</protein>
<dbReference type="Gene3D" id="2.30.22.10">
    <property type="entry name" value="Head domain of nucleotide exchange factor GrpE"/>
    <property type="match status" value="1"/>
</dbReference>
<dbReference type="PRINTS" id="PR00773">
    <property type="entry name" value="GRPEPROTEIN"/>
</dbReference>
<comment type="subcellular location">
    <subcellularLocation>
        <location evidence="4">Cytoplasm</location>
    </subcellularLocation>
</comment>
<evidence type="ECO:0000256" key="4">
    <source>
        <dbReference type="HAMAP-Rule" id="MF_01151"/>
    </source>
</evidence>
<reference evidence="8" key="1">
    <citation type="submission" date="2022-08" db="EMBL/GenBank/DDBJ databases">
        <title>Complete Genome Sequences of 2 Bosea sp. soil isolates.</title>
        <authorList>
            <person name="Alvarez Arevalo M."/>
            <person name="Sterndorff E.B."/>
            <person name="Faurdal D."/>
            <person name="Joergensen T.S."/>
            <person name="Weber T."/>
        </authorList>
    </citation>
    <scope>NUCLEOTIDE SEQUENCE</scope>
    <source>
        <strain evidence="8">NBC_00436</strain>
    </source>
</reference>
<evidence type="ECO:0000256" key="2">
    <source>
        <dbReference type="ARBA" id="ARBA00023016"/>
    </source>
</evidence>
<keyword evidence="4" id="KW-0963">Cytoplasm</keyword>
<keyword evidence="2 4" id="KW-0346">Stress response</keyword>
<comment type="function">
    <text evidence="4">Participates actively in the response to hyperosmotic and heat shock by preventing the aggregation of stress-denatured proteins, in association with DnaK and GrpE. It is the nucleotide exchange factor for DnaK and may function as a thermosensor. Unfolded proteins bind initially to DnaJ; upon interaction with the DnaJ-bound protein, DnaK hydrolyzes its bound ATP, resulting in the formation of a stable complex. GrpE releases ADP from DnaK; ATP binding to DnaK triggers the release of the substrate protein, thus completing the reaction cycle. Several rounds of ATP-dependent interactions between DnaJ, DnaK and GrpE are required for fully efficient folding.</text>
</comment>
<dbReference type="Pfam" id="PF01025">
    <property type="entry name" value="GrpE"/>
    <property type="match status" value="1"/>
</dbReference>
<dbReference type="GO" id="GO:0005737">
    <property type="term" value="C:cytoplasm"/>
    <property type="evidence" value="ECO:0007669"/>
    <property type="project" value="UniProtKB-SubCell"/>
</dbReference>
<evidence type="ECO:0000313" key="8">
    <source>
        <dbReference type="EMBL" id="UZF89362.1"/>
    </source>
</evidence>
<dbReference type="PANTHER" id="PTHR21237">
    <property type="entry name" value="GRPE PROTEIN"/>
    <property type="match status" value="1"/>
</dbReference>
<dbReference type="NCBIfam" id="NF010739">
    <property type="entry name" value="PRK14141.1"/>
    <property type="match status" value="1"/>
</dbReference>
<keyword evidence="6" id="KW-0175">Coiled coil</keyword>
<dbReference type="InterPro" id="IPR000740">
    <property type="entry name" value="GrpE"/>
</dbReference>
<dbReference type="GO" id="GO:0042803">
    <property type="term" value="F:protein homodimerization activity"/>
    <property type="evidence" value="ECO:0007669"/>
    <property type="project" value="InterPro"/>
</dbReference>
<feature type="compositionally biased region" description="Low complexity" evidence="7">
    <location>
        <begin position="196"/>
        <end position="215"/>
    </location>
</feature>
<dbReference type="Gene3D" id="3.90.20.20">
    <property type="match status" value="1"/>
</dbReference>
<evidence type="ECO:0000256" key="5">
    <source>
        <dbReference type="RuleBase" id="RU004478"/>
    </source>
</evidence>
<evidence type="ECO:0000256" key="6">
    <source>
        <dbReference type="SAM" id="Coils"/>
    </source>
</evidence>
<dbReference type="InterPro" id="IPR013805">
    <property type="entry name" value="GrpE_CC"/>
</dbReference>
<dbReference type="GO" id="GO:0051087">
    <property type="term" value="F:protein-folding chaperone binding"/>
    <property type="evidence" value="ECO:0007669"/>
    <property type="project" value="InterPro"/>
</dbReference>
<name>A0A9E7ZZW0_9HYPH</name>
<dbReference type="HAMAP" id="MF_01151">
    <property type="entry name" value="GrpE"/>
    <property type="match status" value="1"/>
</dbReference>
<dbReference type="GO" id="GO:0000774">
    <property type="term" value="F:adenyl-nucleotide exchange factor activity"/>
    <property type="evidence" value="ECO:0007669"/>
    <property type="project" value="InterPro"/>
</dbReference>